<evidence type="ECO:0000256" key="6">
    <source>
        <dbReference type="ARBA" id="ARBA00022884"/>
    </source>
</evidence>
<gene>
    <name evidence="8" type="ORF">K2F26_00695</name>
</gene>
<accession>A0ABX8X6A5</accession>
<reference evidence="8 9" key="1">
    <citation type="journal article" date="2022" name="J. Am. Chem. Soc.">
        <title>Biosynthesis of Guanitoxin Enables Global Environmental Detection in Freshwater Cyanobacteria.</title>
        <authorList>
            <person name="Lima S.T."/>
            <person name="Fallon T.R."/>
            <person name="Cordoza J.L."/>
            <person name="Chekan J.R."/>
            <person name="Delbaje E."/>
            <person name="Hopiavuori A.R."/>
            <person name="Alvarenga D.O."/>
            <person name="Wood S.M."/>
            <person name="Luhavaya H."/>
            <person name="Baumgartner J.T."/>
            <person name="Dorr F.A."/>
            <person name="Etchegaray A."/>
            <person name="Pinto E."/>
            <person name="McKinnie S.M.K."/>
            <person name="Fiore M.F."/>
            <person name="Moore B.S."/>
        </authorList>
    </citation>
    <scope>NUCLEOTIDE SEQUENCE [LARGE SCALE GENOMIC DNA]</scope>
    <source>
        <strain evidence="8 9">ITEP-024</strain>
    </source>
</reference>
<keyword evidence="7" id="KW-0346">Stress response</keyword>
<keyword evidence="2" id="KW-1277">Toxin-antitoxin system</keyword>
<dbReference type="Gene3D" id="3.30.920.30">
    <property type="entry name" value="Hypothetical protein"/>
    <property type="match status" value="1"/>
</dbReference>
<dbReference type="Pfam" id="PF07927">
    <property type="entry name" value="HicA_toxin"/>
    <property type="match status" value="1"/>
</dbReference>
<evidence type="ECO:0000256" key="2">
    <source>
        <dbReference type="ARBA" id="ARBA00022649"/>
    </source>
</evidence>
<proteinExistence type="inferred from homology"/>
<organism evidence="8 9">
    <name type="scientific">Sphaerospermopsis torques-reginae ITEP-024</name>
    <dbReference type="NCBI Taxonomy" id="984208"/>
    <lineage>
        <taxon>Bacteria</taxon>
        <taxon>Bacillati</taxon>
        <taxon>Cyanobacteriota</taxon>
        <taxon>Cyanophyceae</taxon>
        <taxon>Nostocales</taxon>
        <taxon>Aphanizomenonaceae</taxon>
        <taxon>Sphaerospermopsis</taxon>
        <taxon>Sphaerospermopsis torques-reginae</taxon>
    </lineage>
</organism>
<name>A0ABX8X6A5_9CYAN</name>
<evidence type="ECO:0000256" key="3">
    <source>
        <dbReference type="ARBA" id="ARBA00022722"/>
    </source>
</evidence>
<keyword evidence="3" id="KW-0540">Nuclease</keyword>
<evidence type="ECO:0000256" key="7">
    <source>
        <dbReference type="ARBA" id="ARBA00023016"/>
    </source>
</evidence>
<keyword evidence="9" id="KW-1185">Reference proteome</keyword>
<keyword evidence="6" id="KW-0694">RNA-binding</keyword>
<dbReference type="InterPro" id="IPR012933">
    <property type="entry name" value="HicA_mRNA_interferase"/>
</dbReference>
<dbReference type="Proteomes" id="UP000826540">
    <property type="component" value="Chromosome"/>
</dbReference>
<evidence type="ECO:0000313" key="8">
    <source>
        <dbReference type="EMBL" id="QYX34027.1"/>
    </source>
</evidence>
<dbReference type="EMBL" id="CP080598">
    <property type="protein sequence ID" value="QYX34027.1"/>
    <property type="molecule type" value="Genomic_DNA"/>
</dbReference>
<dbReference type="SUPFAM" id="SSF54786">
    <property type="entry name" value="YcfA/nrd intein domain"/>
    <property type="match status" value="1"/>
</dbReference>
<keyword evidence="5" id="KW-0378">Hydrolase</keyword>
<keyword evidence="4" id="KW-0255">Endonuclease</keyword>
<dbReference type="RefSeq" id="WP_220611726.1">
    <property type="nucleotide sequence ID" value="NZ_CP080598.1"/>
</dbReference>
<evidence type="ECO:0000256" key="4">
    <source>
        <dbReference type="ARBA" id="ARBA00022759"/>
    </source>
</evidence>
<dbReference type="InterPro" id="IPR038570">
    <property type="entry name" value="HicA_sf"/>
</dbReference>
<evidence type="ECO:0000313" key="9">
    <source>
        <dbReference type="Proteomes" id="UP000826540"/>
    </source>
</evidence>
<sequence length="60" mass="6870">MNYLKILGFDGPFPGGKHQYMIKGDFKLTIPNPHQADISPSLLSRILRQANISREEWESL</sequence>
<comment type="similarity">
    <text evidence="1">Belongs to the HicA mRNA interferase family.</text>
</comment>
<protein>
    <submittedName>
        <fullName evidence="8">Type II toxin-antitoxin system HicA family toxin</fullName>
    </submittedName>
</protein>
<evidence type="ECO:0000256" key="5">
    <source>
        <dbReference type="ARBA" id="ARBA00022801"/>
    </source>
</evidence>
<evidence type="ECO:0000256" key="1">
    <source>
        <dbReference type="ARBA" id="ARBA00006620"/>
    </source>
</evidence>